<evidence type="ECO:0000313" key="1">
    <source>
        <dbReference type="EMBL" id="XFD40216.1"/>
    </source>
</evidence>
<evidence type="ECO:0000313" key="2">
    <source>
        <dbReference type="Proteomes" id="UP001149860"/>
    </source>
</evidence>
<proteinExistence type="predicted"/>
<sequence length="228" mass="26064">MNVFYLIILFMLGSSSASFLSVVTVRSHRSESIIYPKSHCDNCKNYLEFIELIPIFSYIFLKGKCKHCHELIDRTSFISEIFLGCLFVIAAFQPSPLDEIVIGINMLYLSLDDLEDTQVSRCFLIFFSVICIILGHPRLLYLVITIVLTLVLLLINHQEKSIGNADIEFCGALVILIGVNSTIIVVFIACVMALFYLLIHNNYQMKLAFIPFLAFAYWISHLFHCFIK</sequence>
<name>A0ACD5DG65_9LACO</name>
<dbReference type="EMBL" id="CP168151">
    <property type="protein sequence ID" value="XFD40216.1"/>
    <property type="molecule type" value="Genomic_DNA"/>
</dbReference>
<accession>A0ACD5DG65</accession>
<gene>
    <name evidence="1" type="ORF">O0236_002595</name>
</gene>
<reference evidence="1" key="1">
    <citation type="submission" date="2024-08" db="EMBL/GenBank/DDBJ databases">
        <title>Lentilactobacillus sp. nov., isolated from tree bark.</title>
        <authorList>
            <person name="Phuengjayaem S."/>
            <person name="Tanasupawat S."/>
        </authorList>
    </citation>
    <scope>NUCLEOTIDE SEQUENCE</scope>
    <source>
        <strain evidence="1">SPB1-3</strain>
    </source>
</reference>
<organism evidence="1 2">
    <name type="scientific">Lentilactobacillus terminaliae</name>
    <dbReference type="NCBI Taxonomy" id="3003483"/>
    <lineage>
        <taxon>Bacteria</taxon>
        <taxon>Bacillati</taxon>
        <taxon>Bacillota</taxon>
        <taxon>Bacilli</taxon>
        <taxon>Lactobacillales</taxon>
        <taxon>Lactobacillaceae</taxon>
        <taxon>Lentilactobacillus</taxon>
    </lineage>
</organism>
<keyword evidence="2" id="KW-1185">Reference proteome</keyword>
<dbReference type="Proteomes" id="UP001149860">
    <property type="component" value="Chromosome"/>
</dbReference>
<keyword evidence="1" id="KW-0378">Hydrolase</keyword>
<dbReference type="EC" id="3.4.23.-" evidence="1"/>
<protein>
    <submittedName>
        <fullName evidence="1">A24 family peptidase</fullName>
        <ecNumber evidence="1">3.4.23.-</ecNumber>
    </submittedName>
</protein>